<accession>A0A2V5HHX0</accession>
<organism evidence="2 3">
    <name type="scientific">Aspergillus violaceofuscus (strain CBS 115571)</name>
    <dbReference type="NCBI Taxonomy" id="1450538"/>
    <lineage>
        <taxon>Eukaryota</taxon>
        <taxon>Fungi</taxon>
        <taxon>Dikarya</taxon>
        <taxon>Ascomycota</taxon>
        <taxon>Pezizomycotina</taxon>
        <taxon>Eurotiomycetes</taxon>
        <taxon>Eurotiomycetidae</taxon>
        <taxon>Eurotiales</taxon>
        <taxon>Aspergillaceae</taxon>
        <taxon>Aspergillus</taxon>
    </lineage>
</organism>
<feature type="transmembrane region" description="Helical" evidence="1">
    <location>
        <begin position="20"/>
        <end position="43"/>
    </location>
</feature>
<keyword evidence="3" id="KW-1185">Reference proteome</keyword>
<evidence type="ECO:0000256" key="1">
    <source>
        <dbReference type="SAM" id="Phobius"/>
    </source>
</evidence>
<feature type="transmembrane region" description="Helical" evidence="1">
    <location>
        <begin position="63"/>
        <end position="80"/>
    </location>
</feature>
<proteinExistence type="predicted"/>
<reference evidence="2 3" key="1">
    <citation type="submission" date="2018-02" db="EMBL/GenBank/DDBJ databases">
        <title>The genomes of Aspergillus section Nigri reveals drivers in fungal speciation.</title>
        <authorList>
            <consortium name="DOE Joint Genome Institute"/>
            <person name="Vesth T.C."/>
            <person name="Nybo J."/>
            <person name="Theobald S."/>
            <person name="Brandl J."/>
            <person name="Frisvad J.C."/>
            <person name="Nielsen K.F."/>
            <person name="Lyhne E.K."/>
            <person name="Kogle M.E."/>
            <person name="Kuo A."/>
            <person name="Riley R."/>
            <person name="Clum A."/>
            <person name="Nolan M."/>
            <person name="Lipzen A."/>
            <person name="Salamov A."/>
            <person name="Henrissat B."/>
            <person name="Wiebenga A."/>
            <person name="De vries R.P."/>
            <person name="Grigoriev I.V."/>
            <person name="Mortensen U.H."/>
            <person name="Andersen M.R."/>
            <person name="Baker S.E."/>
        </authorList>
    </citation>
    <scope>NUCLEOTIDE SEQUENCE [LARGE SCALE GENOMIC DNA]</scope>
    <source>
        <strain evidence="2 3">CBS 115571</strain>
    </source>
</reference>
<evidence type="ECO:0000313" key="2">
    <source>
        <dbReference type="EMBL" id="PYI23401.1"/>
    </source>
</evidence>
<keyword evidence="1" id="KW-0812">Transmembrane</keyword>
<dbReference type="EMBL" id="KZ825106">
    <property type="protein sequence ID" value="PYI23401.1"/>
    <property type="molecule type" value="Genomic_DNA"/>
</dbReference>
<gene>
    <name evidence="2" type="ORF">BO99DRAFT_204437</name>
</gene>
<dbReference type="AlphaFoldDB" id="A0A2V5HHX0"/>
<sequence length="187" mass="21698">MFISWFLSPYFREQAWEKLFPSFIGMWLQHYIQCFPIYFLAYLFRDTFHEKLECSDISWYDNFGYIFILLLFLFLLVYPTSAYKNTGMYLVVYHTSLLPNGIQLGNPLGLPNRSSPACGAGLPRLDVPLTPVILVTCGCSPSGYSQSRGFPLMAHNIIVRSLHQGETSFPTTWFVNTYIHTYIYRLI</sequence>
<dbReference type="Proteomes" id="UP000249829">
    <property type="component" value="Unassembled WGS sequence"/>
</dbReference>
<keyword evidence="1" id="KW-1133">Transmembrane helix</keyword>
<protein>
    <submittedName>
        <fullName evidence="2">Uncharacterized protein</fullName>
    </submittedName>
</protein>
<evidence type="ECO:0000313" key="3">
    <source>
        <dbReference type="Proteomes" id="UP000249829"/>
    </source>
</evidence>
<name>A0A2V5HHX0_ASPV1</name>
<keyword evidence="1" id="KW-0472">Membrane</keyword>